<dbReference type="AlphaFoldDB" id="A0A0B6YLZ6"/>
<dbReference type="EMBL" id="HACG01010379">
    <property type="protein sequence ID" value="CEK57244.1"/>
    <property type="molecule type" value="Transcribed_RNA"/>
</dbReference>
<organism evidence="2">
    <name type="scientific">Arion vulgaris</name>
    <dbReference type="NCBI Taxonomy" id="1028688"/>
    <lineage>
        <taxon>Eukaryota</taxon>
        <taxon>Metazoa</taxon>
        <taxon>Spiralia</taxon>
        <taxon>Lophotrochozoa</taxon>
        <taxon>Mollusca</taxon>
        <taxon>Gastropoda</taxon>
        <taxon>Heterobranchia</taxon>
        <taxon>Euthyneura</taxon>
        <taxon>Panpulmonata</taxon>
        <taxon>Eupulmonata</taxon>
        <taxon>Stylommatophora</taxon>
        <taxon>Helicina</taxon>
        <taxon>Arionoidea</taxon>
        <taxon>Arionidae</taxon>
        <taxon>Arion</taxon>
    </lineage>
</organism>
<gene>
    <name evidence="2" type="primary">ORF29649</name>
</gene>
<accession>A0A0B6YLZ6</accession>
<evidence type="ECO:0000313" key="2">
    <source>
        <dbReference type="EMBL" id="CEK57244.1"/>
    </source>
</evidence>
<reference evidence="2" key="1">
    <citation type="submission" date="2014-12" db="EMBL/GenBank/DDBJ databases">
        <title>Insight into the proteome of Arion vulgaris.</title>
        <authorList>
            <person name="Aradska J."/>
            <person name="Bulat T."/>
            <person name="Smidak R."/>
            <person name="Sarate P."/>
            <person name="Gangsoo J."/>
            <person name="Sialana F."/>
            <person name="Bilban M."/>
            <person name="Lubec G."/>
        </authorList>
    </citation>
    <scope>NUCLEOTIDE SEQUENCE</scope>
    <source>
        <tissue evidence="2">Skin</tissue>
    </source>
</reference>
<sequence>NVKNTRVELKQKRTESSSWIHTHRKQESKDSTSSVETNQSDTSHTDRLMGSFANIAALEKQRKKEMTAENKPATSSGKPTKETAASLLQNSLSPKQADSKHT</sequence>
<protein>
    <submittedName>
        <fullName evidence="2">Uncharacterized protein</fullName>
    </submittedName>
</protein>
<name>A0A0B6YLZ6_9EUPU</name>
<feature type="region of interest" description="Disordered" evidence="1">
    <location>
        <begin position="1"/>
        <end position="102"/>
    </location>
</feature>
<feature type="compositionally biased region" description="Polar residues" evidence="1">
    <location>
        <begin position="86"/>
        <end position="96"/>
    </location>
</feature>
<evidence type="ECO:0000256" key="1">
    <source>
        <dbReference type="SAM" id="MobiDB-lite"/>
    </source>
</evidence>
<feature type="non-terminal residue" evidence="2">
    <location>
        <position position="1"/>
    </location>
</feature>
<proteinExistence type="predicted"/>
<feature type="non-terminal residue" evidence="2">
    <location>
        <position position="102"/>
    </location>
</feature>
<feature type="compositionally biased region" description="Basic and acidic residues" evidence="1">
    <location>
        <begin position="1"/>
        <end position="15"/>
    </location>
</feature>
<feature type="compositionally biased region" description="Polar residues" evidence="1">
    <location>
        <begin position="31"/>
        <end position="42"/>
    </location>
</feature>
<feature type="compositionally biased region" description="Basic and acidic residues" evidence="1">
    <location>
        <begin position="59"/>
        <end position="68"/>
    </location>
</feature>